<name>A0A835AUY7_9POAL</name>
<reference evidence="9" key="1">
    <citation type="submission" date="2020-07" db="EMBL/GenBank/DDBJ databases">
        <title>Genome sequence and genetic diversity analysis of an under-domesticated orphan crop, white fonio (Digitaria exilis).</title>
        <authorList>
            <person name="Bennetzen J.L."/>
            <person name="Chen S."/>
            <person name="Ma X."/>
            <person name="Wang X."/>
            <person name="Yssel A.E.J."/>
            <person name="Chaluvadi S.R."/>
            <person name="Johnson M."/>
            <person name="Gangashetty P."/>
            <person name="Hamidou F."/>
            <person name="Sanogo M.D."/>
            <person name="Zwaenepoel A."/>
            <person name="Wallace J."/>
            <person name="Van De Peer Y."/>
            <person name="Van Deynze A."/>
        </authorList>
    </citation>
    <scope>NUCLEOTIDE SEQUENCE</scope>
    <source>
        <tissue evidence="9">Leaves</tissue>
    </source>
</reference>
<feature type="compositionally biased region" description="Basic residues" evidence="7">
    <location>
        <begin position="391"/>
        <end position="401"/>
    </location>
</feature>
<dbReference type="PANTHER" id="PTHR13119:SF12">
    <property type="entry name" value="PROTEIN SUPPRESSOR OF SABLE"/>
    <property type="match status" value="1"/>
</dbReference>
<dbReference type="Pfam" id="PF00642">
    <property type="entry name" value="zf-CCCH"/>
    <property type="match status" value="1"/>
</dbReference>
<keyword evidence="4 6" id="KW-0862">Zinc</keyword>
<dbReference type="Pfam" id="PF14608">
    <property type="entry name" value="zf-CCCH_2"/>
    <property type="match status" value="2"/>
</dbReference>
<dbReference type="GO" id="GO:0003677">
    <property type="term" value="F:DNA binding"/>
    <property type="evidence" value="ECO:0007669"/>
    <property type="project" value="UniProtKB-KW"/>
</dbReference>
<proteinExistence type="predicted"/>
<dbReference type="GO" id="GO:0045892">
    <property type="term" value="P:negative regulation of DNA-templated transcription"/>
    <property type="evidence" value="ECO:0007669"/>
    <property type="project" value="InterPro"/>
</dbReference>
<evidence type="ECO:0000256" key="1">
    <source>
        <dbReference type="ARBA" id="ARBA00022723"/>
    </source>
</evidence>
<protein>
    <recommendedName>
        <fullName evidence="8">C3H1-type domain-containing protein</fullName>
    </recommendedName>
</protein>
<evidence type="ECO:0000313" key="9">
    <source>
        <dbReference type="EMBL" id="KAF8671005.1"/>
    </source>
</evidence>
<accession>A0A835AUY7</accession>
<keyword evidence="2" id="KW-0677">Repeat</keyword>
<dbReference type="InterPro" id="IPR000571">
    <property type="entry name" value="Znf_CCCH"/>
</dbReference>
<evidence type="ECO:0000256" key="6">
    <source>
        <dbReference type="PROSITE-ProRule" id="PRU00723"/>
    </source>
</evidence>
<dbReference type="GO" id="GO:0003723">
    <property type="term" value="F:RNA binding"/>
    <property type="evidence" value="ECO:0007669"/>
    <property type="project" value="InterPro"/>
</dbReference>
<dbReference type="InterPro" id="IPR045124">
    <property type="entry name" value="Su(sable)-like"/>
</dbReference>
<feature type="domain" description="C3H1-type" evidence="8">
    <location>
        <begin position="478"/>
        <end position="501"/>
    </location>
</feature>
<dbReference type="GO" id="GO:0008270">
    <property type="term" value="F:zinc ion binding"/>
    <property type="evidence" value="ECO:0007669"/>
    <property type="project" value="UniProtKB-KW"/>
</dbReference>
<keyword evidence="3 6" id="KW-0863">Zinc-finger</keyword>
<feature type="region of interest" description="Disordered" evidence="7">
    <location>
        <begin position="594"/>
        <end position="626"/>
    </location>
</feature>
<dbReference type="GO" id="GO:0005634">
    <property type="term" value="C:nucleus"/>
    <property type="evidence" value="ECO:0007669"/>
    <property type="project" value="TreeGrafter"/>
</dbReference>
<evidence type="ECO:0000256" key="4">
    <source>
        <dbReference type="ARBA" id="ARBA00022833"/>
    </source>
</evidence>
<dbReference type="PROSITE" id="PS50103">
    <property type="entry name" value="ZF_C3H1"/>
    <property type="match status" value="3"/>
</dbReference>
<feature type="zinc finger region" description="C3H1-type" evidence="6">
    <location>
        <begin position="419"/>
        <end position="446"/>
    </location>
</feature>
<dbReference type="EMBL" id="JACEFO010002248">
    <property type="protein sequence ID" value="KAF8671005.1"/>
    <property type="molecule type" value="Genomic_DNA"/>
</dbReference>
<dbReference type="OrthoDB" id="411372at2759"/>
<feature type="region of interest" description="Disordered" evidence="7">
    <location>
        <begin position="228"/>
        <end position="341"/>
    </location>
</feature>
<keyword evidence="5" id="KW-0238">DNA-binding</keyword>
<dbReference type="Gene3D" id="2.30.30.1190">
    <property type="match status" value="1"/>
</dbReference>
<feature type="compositionally biased region" description="Acidic residues" evidence="7">
    <location>
        <begin position="258"/>
        <end position="295"/>
    </location>
</feature>
<sequence>MEEALAPSPTAPPPVPLSAAATVVLTRRRSHLDSACYRTLSRLFSHCIHLHPSPREDTAPLEAEAPAADHTGGDSGDSPQVPRGADIDWSKDVEKEAVDAGGPSLHETISPTREQPAAANPTCEPRVAEAPQRSHGDVDEVVAVENTCGNTGAGVEESGIGDGLVVVEDDALKLVEACLEIAEIYESVEEAIGNDDGLLDAMMTNFTGLIDDTGAAVMPAQTCVVSGGELQSSKASEDSQQLGDGIEEGEPVSNLDCELNDDGGFEEGEIEGEVQDLDSEESGNSDLGDDDDAEDEKLGGNSISTGSGANGSCDHGTQFGNLHSTPEVMGNGNFTQNKDANVSGDAEMSVTRAQAVSYDEVVDWNETPLPDNEAPNLGKKRKRILTEERKAKKTKNKRKKRAQEQIAAGVKRPKLQQVIKPKKPCHFYDHGKCQQGDKCKFAHDFTPSTKSKPCKHFACGSCLKGDDCPYDHELSKYECHNYKNTGMCIRGDRCKFSHVVRTPTQDAKPSDASQAYDKTNLREHTSGQKITTVQNGQPVTSAPTKQCSILKNLAGFSVNSQNLSNRIPKGVQFLPFDKSGSILSSPHMDALPRTANATQHQCPGGSKPERQKITKQNGQESPLDEKNPLIEATMHPKKATLAVNSTAASVNIQHEVSEASMILQEFLFGAGS</sequence>
<evidence type="ECO:0000256" key="7">
    <source>
        <dbReference type="SAM" id="MobiDB-lite"/>
    </source>
</evidence>
<feature type="zinc finger region" description="C3H1-type" evidence="6">
    <location>
        <begin position="448"/>
        <end position="475"/>
    </location>
</feature>
<dbReference type="AlphaFoldDB" id="A0A835AUY7"/>
<keyword evidence="1 6" id="KW-0479">Metal-binding</keyword>
<feature type="zinc finger region" description="C3H1-type" evidence="6">
    <location>
        <begin position="478"/>
        <end position="501"/>
    </location>
</feature>
<feature type="compositionally biased region" description="Basic and acidic residues" evidence="7">
    <location>
        <begin position="85"/>
        <end position="98"/>
    </location>
</feature>
<dbReference type="Gene3D" id="4.10.1000.10">
    <property type="entry name" value="Zinc finger, CCCH-type"/>
    <property type="match status" value="1"/>
</dbReference>
<organism evidence="9 10">
    <name type="scientific">Digitaria exilis</name>
    <dbReference type="NCBI Taxonomy" id="1010633"/>
    <lineage>
        <taxon>Eukaryota</taxon>
        <taxon>Viridiplantae</taxon>
        <taxon>Streptophyta</taxon>
        <taxon>Embryophyta</taxon>
        <taxon>Tracheophyta</taxon>
        <taxon>Spermatophyta</taxon>
        <taxon>Magnoliopsida</taxon>
        <taxon>Liliopsida</taxon>
        <taxon>Poales</taxon>
        <taxon>Poaceae</taxon>
        <taxon>PACMAD clade</taxon>
        <taxon>Panicoideae</taxon>
        <taxon>Panicodae</taxon>
        <taxon>Paniceae</taxon>
        <taxon>Anthephorinae</taxon>
        <taxon>Digitaria</taxon>
    </lineage>
</organism>
<evidence type="ECO:0000259" key="8">
    <source>
        <dbReference type="PROSITE" id="PS50103"/>
    </source>
</evidence>
<feature type="region of interest" description="Disordered" evidence="7">
    <location>
        <begin position="66"/>
        <end position="136"/>
    </location>
</feature>
<evidence type="ECO:0000256" key="5">
    <source>
        <dbReference type="ARBA" id="ARBA00023125"/>
    </source>
</evidence>
<feature type="domain" description="C3H1-type" evidence="8">
    <location>
        <begin position="419"/>
        <end position="446"/>
    </location>
</feature>
<dbReference type="PANTHER" id="PTHR13119">
    <property type="entry name" value="ZINC FINGER CCCH DOMAIN-CONTAINING PROTEI"/>
    <property type="match status" value="1"/>
</dbReference>
<gene>
    <name evidence="9" type="ORF">HU200_050283</name>
</gene>
<evidence type="ECO:0000256" key="3">
    <source>
        <dbReference type="ARBA" id="ARBA00022771"/>
    </source>
</evidence>
<feature type="domain" description="C3H1-type" evidence="8">
    <location>
        <begin position="448"/>
        <end position="475"/>
    </location>
</feature>
<keyword evidence="10" id="KW-1185">Reference proteome</keyword>
<evidence type="ECO:0000313" key="10">
    <source>
        <dbReference type="Proteomes" id="UP000636709"/>
    </source>
</evidence>
<dbReference type="SUPFAM" id="SSF90229">
    <property type="entry name" value="CCCH zinc finger"/>
    <property type="match status" value="3"/>
</dbReference>
<comment type="caution">
    <text evidence="9">The sequence shown here is derived from an EMBL/GenBank/DDBJ whole genome shotgun (WGS) entry which is preliminary data.</text>
</comment>
<feature type="region of interest" description="Disordered" evidence="7">
    <location>
        <begin position="367"/>
        <end position="405"/>
    </location>
</feature>
<dbReference type="SMART" id="SM00356">
    <property type="entry name" value="ZnF_C3H1"/>
    <property type="match status" value="3"/>
</dbReference>
<feature type="compositionally biased region" description="Polar residues" evidence="7">
    <location>
        <begin position="229"/>
        <end position="242"/>
    </location>
</feature>
<dbReference type="Proteomes" id="UP000636709">
    <property type="component" value="Unassembled WGS sequence"/>
</dbReference>
<dbReference type="InterPro" id="IPR036855">
    <property type="entry name" value="Znf_CCCH_sf"/>
</dbReference>
<evidence type="ECO:0000256" key="2">
    <source>
        <dbReference type="ARBA" id="ARBA00022737"/>
    </source>
</evidence>